<dbReference type="EMBL" id="VFES01000033">
    <property type="protein sequence ID" value="TWR54769.1"/>
    <property type="molecule type" value="Genomic_DNA"/>
</dbReference>
<dbReference type="AlphaFoldDB" id="A0A5C5NNV7"/>
<organism evidence="1 2">
    <name type="scientific">Pseudomonas grimontii</name>
    <dbReference type="NCBI Taxonomy" id="129847"/>
    <lineage>
        <taxon>Bacteria</taxon>
        <taxon>Pseudomonadati</taxon>
        <taxon>Pseudomonadota</taxon>
        <taxon>Gammaproteobacteria</taxon>
        <taxon>Pseudomonadales</taxon>
        <taxon>Pseudomonadaceae</taxon>
        <taxon>Pseudomonas</taxon>
    </lineage>
</organism>
<dbReference type="Proteomes" id="UP000317267">
    <property type="component" value="Unassembled WGS sequence"/>
</dbReference>
<dbReference type="OrthoDB" id="6980889at2"/>
<accession>A0A5C5NNV7</accession>
<protein>
    <submittedName>
        <fullName evidence="1">Uncharacterized protein</fullName>
    </submittedName>
</protein>
<sequence>MIYVLDPKSRDVHVGLHCEVEGICFLATITSIHTGKRDRAALIRCAYELQHYLSLAKDVAIEAVQMVCPPSLTGGEDWSLEELIQIVCYRGIGTDAGAVVYRTSMGTYKLGDLDLRKRKTRQVWYSQQRLRSHIPQASDRALDLNEPYLYAAVP</sequence>
<evidence type="ECO:0000313" key="1">
    <source>
        <dbReference type="EMBL" id="TWR54769.1"/>
    </source>
</evidence>
<comment type="caution">
    <text evidence="1">The sequence shown here is derived from an EMBL/GenBank/DDBJ whole genome shotgun (WGS) entry which is preliminary data.</text>
</comment>
<evidence type="ECO:0000313" key="2">
    <source>
        <dbReference type="Proteomes" id="UP000317267"/>
    </source>
</evidence>
<gene>
    <name evidence="1" type="ORF">FIV39_30585</name>
</gene>
<reference evidence="1 2" key="1">
    <citation type="submission" date="2019-06" db="EMBL/GenBank/DDBJ databases">
        <title>Pseudomonas bimorpha sp. nov. isolated from bovine raw milk and skim milk concentrate.</title>
        <authorList>
            <person name="Hofmann K."/>
            <person name="Huptas C."/>
            <person name="Doll E."/>
            <person name="Scherer S."/>
            <person name="Wenning M."/>
        </authorList>
    </citation>
    <scope>NUCLEOTIDE SEQUENCE [LARGE SCALE GENOMIC DNA]</scope>
    <source>
        <strain evidence="1 2">DSM 17515</strain>
    </source>
</reference>
<name>A0A5C5NNV7_9PSED</name>
<proteinExistence type="predicted"/>